<name>A0A4R6JDN6_9ACTN</name>
<evidence type="ECO:0000259" key="6">
    <source>
        <dbReference type="PROSITE" id="PS51755"/>
    </source>
</evidence>
<organism evidence="7 8">
    <name type="scientific">Paractinoplanes brasiliensis</name>
    <dbReference type="NCBI Taxonomy" id="52695"/>
    <lineage>
        <taxon>Bacteria</taxon>
        <taxon>Bacillati</taxon>
        <taxon>Actinomycetota</taxon>
        <taxon>Actinomycetes</taxon>
        <taxon>Micromonosporales</taxon>
        <taxon>Micromonosporaceae</taxon>
        <taxon>Paractinoplanes</taxon>
    </lineage>
</organism>
<dbReference type="SMART" id="SM00862">
    <property type="entry name" value="Trans_reg_C"/>
    <property type="match status" value="1"/>
</dbReference>
<dbReference type="OrthoDB" id="8482304at2"/>
<dbReference type="PROSITE" id="PS51755">
    <property type="entry name" value="OMPR_PHOB"/>
    <property type="match status" value="1"/>
</dbReference>
<evidence type="ECO:0000256" key="1">
    <source>
        <dbReference type="ARBA" id="ARBA00005820"/>
    </source>
</evidence>
<sequence>MNGEERLTVRVLGPVRARIGEHEPVLGAARQRALFALLATAAGRYVSRDELIAGIWGGSPPATAAGSVYTYISGLRRVLGAGHLLSGPAGYALRVAADDVDSERFAALCEQAAGRSGKEAVALLDEALRLWHGDDAYAGLSGPRFELARARLAEQRLAAVEQRARLLTELGDDGVVAELAGLVRDHPLHEPLHELLMIALDRAGRRAEALEVYRSARHTLRTELGVEPSARFTEGYERLRAPAAAARQEHPVPSLLPPQVARALADGRSRAPLAGRESEVSRLRELVRDLAGGQGAAVWVEGEPGIGKSELLTAAFADAGAAGCQVAWGIAVELDQHVPLQVLIRALGLEVSSPDNRVAAVAATLHTDGEDAAADRLLSYVRAACAIAPLLLVVDDLQWAGPSALRLWDRLVALTRRLPLLLVAAARAEPDGGELSQLRRRVQARHGHLLRLDALPDEALEQLVARQVGAALGPNLAAVVPSSGGNPLCAREMTAALQRRGVVEVHGGTAEIPESVEVRAPDSLLAMMYATVGRLSPAAREVLRMAALLGAQFAVEDLVAVTGRPPYELVGDLEEALSANIVVDAGPALAFRHPFLRQALHDGIPEGERAGLHRHTAEVLARRGVSAVTRVAEQLAAEPPVIDEWVVSWLAEHHAELVRRAPRIAGDLLRGALAGERTGPRHRELLLVALVKLDFRYERWPIDEAREAAALATDPADRAEMRQLLAAMLFRRGETSTAIGVLEDAMTDTRTPGIWHTRHRVLLANFHRGPLDDLDRADRTAAGIHERSLRSGQLYEAAYALQTSWLTNSIRRDHERALAYTDRALALMEDHPDLPGMYLDLLDNRMFTLQNLDRLDEAEQTLRSAALYAIRHRLPSGLPVASAVQFYWRGRWDDATAEVDAVTEDAPGITFLGMREPGAVSMLLHGVGALIAARRDDPVLARAHLELAETLPASGAERESCDFLLVARSLVAEQEGRADDALEILGPLLVPEYAPMMLRHQWLPAATRLALEAGRRDIAERAGQICAGEADREVHPARAFTAAALCRALLTGDPAPALAAVARYRAAGRVAELASALEDAAVLLAAARRPHEAAVAGGEAVAIFEGLGAGWDLRRLRRRLSEYGVDPVSAG</sequence>
<proteinExistence type="inferred from homology"/>
<dbReference type="EMBL" id="SNWR01000002">
    <property type="protein sequence ID" value="TDO33081.1"/>
    <property type="molecule type" value="Genomic_DNA"/>
</dbReference>
<protein>
    <submittedName>
        <fullName evidence="7">DNA-binding SARP family transcriptional activator</fullName>
    </submittedName>
</protein>
<dbReference type="PANTHER" id="PTHR35807">
    <property type="entry name" value="TRANSCRIPTIONAL REGULATOR REDD-RELATED"/>
    <property type="match status" value="1"/>
</dbReference>
<evidence type="ECO:0000256" key="5">
    <source>
        <dbReference type="PROSITE-ProRule" id="PRU01091"/>
    </source>
</evidence>
<gene>
    <name evidence="7" type="ORF">C8E87_8564</name>
</gene>
<evidence type="ECO:0000313" key="8">
    <source>
        <dbReference type="Proteomes" id="UP000294901"/>
    </source>
</evidence>
<keyword evidence="3 5" id="KW-0238">DNA-binding</keyword>
<evidence type="ECO:0000256" key="4">
    <source>
        <dbReference type="ARBA" id="ARBA00023163"/>
    </source>
</evidence>
<dbReference type="SUPFAM" id="SSF48452">
    <property type="entry name" value="TPR-like"/>
    <property type="match status" value="1"/>
</dbReference>
<keyword evidence="2" id="KW-0805">Transcription regulation</keyword>
<dbReference type="GO" id="GO:0000160">
    <property type="term" value="P:phosphorelay signal transduction system"/>
    <property type="evidence" value="ECO:0007669"/>
    <property type="project" value="InterPro"/>
</dbReference>
<dbReference type="RefSeq" id="WP_133878967.1">
    <property type="nucleotide sequence ID" value="NZ_BOMD01000050.1"/>
</dbReference>
<dbReference type="Gene3D" id="3.40.50.300">
    <property type="entry name" value="P-loop containing nucleotide triphosphate hydrolases"/>
    <property type="match status" value="1"/>
</dbReference>
<dbReference type="Gene3D" id="1.25.40.10">
    <property type="entry name" value="Tetratricopeptide repeat domain"/>
    <property type="match status" value="2"/>
</dbReference>
<dbReference type="Pfam" id="PF03704">
    <property type="entry name" value="BTAD"/>
    <property type="match status" value="1"/>
</dbReference>
<keyword evidence="8" id="KW-1185">Reference proteome</keyword>
<dbReference type="Pfam" id="PF00486">
    <property type="entry name" value="Trans_reg_C"/>
    <property type="match status" value="1"/>
</dbReference>
<reference evidence="7 8" key="1">
    <citation type="submission" date="2019-03" db="EMBL/GenBank/DDBJ databases">
        <title>Sequencing the genomes of 1000 actinobacteria strains.</title>
        <authorList>
            <person name="Klenk H.-P."/>
        </authorList>
    </citation>
    <scope>NUCLEOTIDE SEQUENCE [LARGE SCALE GENOMIC DNA]</scope>
    <source>
        <strain evidence="7 8">DSM 43805</strain>
    </source>
</reference>
<evidence type="ECO:0000256" key="3">
    <source>
        <dbReference type="ARBA" id="ARBA00023125"/>
    </source>
</evidence>
<dbReference type="InterPro" id="IPR001867">
    <property type="entry name" value="OmpR/PhoB-type_DNA-bd"/>
</dbReference>
<dbReference type="SMART" id="SM01043">
    <property type="entry name" value="BTAD"/>
    <property type="match status" value="1"/>
</dbReference>
<dbReference type="Gene3D" id="1.10.10.10">
    <property type="entry name" value="Winged helix-like DNA-binding domain superfamily/Winged helix DNA-binding domain"/>
    <property type="match status" value="1"/>
</dbReference>
<dbReference type="InterPro" id="IPR005158">
    <property type="entry name" value="BTAD"/>
</dbReference>
<evidence type="ECO:0000256" key="2">
    <source>
        <dbReference type="ARBA" id="ARBA00023015"/>
    </source>
</evidence>
<dbReference type="InterPro" id="IPR011990">
    <property type="entry name" value="TPR-like_helical_dom_sf"/>
</dbReference>
<comment type="caution">
    <text evidence="7">The sequence shown here is derived from an EMBL/GenBank/DDBJ whole genome shotgun (WGS) entry which is preliminary data.</text>
</comment>
<dbReference type="SUPFAM" id="SSF52540">
    <property type="entry name" value="P-loop containing nucleoside triphosphate hydrolases"/>
    <property type="match status" value="1"/>
</dbReference>
<feature type="domain" description="OmpR/PhoB-type" evidence="6">
    <location>
        <begin position="1"/>
        <end position="95"/>
    </location>
</feature>
<evidence type="ECO:0000313" key="7">
    <source>
        <dbReference type="EMBL" id="TDO33081.1"/>
    </source>
</evidence>
<dbReference type="InterPro" id="IPR041664">
    <property type="entry name" value="AAA_16"/>
</dbReference>
<dbReference type="Pfam" id="PF13191">
    <property type="entry name" value="AAA_16"/>
    <property type="match status" value="1"/>
</dbReference>
<accession>A0A4R6JDN6</accession>
<dbReference type="CDD" id="cd15831">
    <property type="entry name" value="BTAD"/>
    <property type="match status" value="1"/>
</dbReference>
<dbReference type="InterPro" id="IPR036388">
    <property type="entry name" value="WH-like_DNA-bd_sf"/>
</dbReference>
<dbReference type="GO" id="GO:0006355">
    <property type="term" value="P:regulation of DNA-templated transcription"/>
    <property type="evidence" value="ECO:0007669"/>
    <property type="project" value="InterPro"/>
</dbReference>
<dbReference type="GO" id="GO:0003677">
    <property type="term" value="F:DNA binding"/>
    <property type="evidence" value="ECO:0007669"/>
    <property type="project" value="UniProtKB-UniRule"/>
</dbReference>
<feature type="DNA-binding region" description="OmpR/PhoB-type" evidence="5">
    <location>
        <begin position="1"/>
        <end position="95"/>
    </location>
</feature>
<dbReference type="InterPro" id="IPR051677">
    <property type="entry name" value="AfsR-DnrI-RedD_regulator"/>
</dbReference>
<keyword evidence="4" id="KW-0804">Transcription</keyword>
<comment type="similarity">
    <text evidence="1">Belongs to the AfsR/DnrI/RedD regulatory family.</text>
</comment>
<dbReference type="AlphaFoldDB" id="A0A4R6JDN6"/>
<dbReference type="Proteomes" id="UP000294901">
    <property type="component" value="Unassembled WGS sequence"/>
</dbReference>
<dbReference type="InterPro" id="IPR016032">
    <property type="entry name" value="Sig_transdc_resp-reg_C-effctor"/>
</dbReference>
<dbReference type="InterPro" id="IPR027417">
    <property type="entry name" value="P-loop_NTPase"/>
</dbReference>
<dbReference type="PANTHER" id="PTHR35807:SF1">
    <property type="entry name" value="TRANSCRIPTIONAL REGULATOR REDD"/>
    <property type="match status" value="1"/>
</dbReference>
<dbReference type="SUPFAM" id="SSF46894">
    <property type="entry name" value="C-terminal effector domain of the bipartite response regulators"/>
    <property type="match status" value="1"/>
</dbReference>